<evidence type="ECO:0000313" key="3">
    <source>
        <dbReference type="Proteomes" id="UP000076502"/>
    </source>
</evidence>
<sequence length="197" mass="21947">STSIAATAFAIATSAASNPPDREGNGNNRSGSCKSVSGRKESIVSTAATMRVLNVLRHWVSKHAQDFESDQRLKSLTIKFLEDIIYCPNLLPAEHKAANRVLRLITKEEQEGNKVDLKKLLTPPTIAHVIREIRNFQQTPYKIKLITKVTNYLLDPSLLLNEKDLYRMSVEIEPRTSRISSSPLINLPPSVSNTPTK</sequence>
<name>A0A154PJW2_DUFNO</name>
<dbReference type="SUPFAM" id="SSF48366">
    <property type="entry name" value="Ras GEF"/>
    <property type="match status" value="1"/>
</dbReference>
<reference evidence="2 3" key="1">
    <citation type="submission" date="2015-07" db="EMBL/GenBank/DDBJ databases">
        <title>The genome of Dufourea novaeangliae.</title>
        <authorList>
            <person name="Pan H."/>
            <person name="Kapheim K."/>
        </authorList>
    </citation>
    <scope>NUCLEOTIDE SEQUENCE [LARGE SCALE GENOMIC DNA]</scope>
    <source>
        <strain evidence="2">0120121106</strain>
        <tissue evidence="2">Whole body</tissue>
    </source>
</reference>
<dbReference type="InterPro" id="IPR036964">
    <property type="entry name" value="RASGEF_cat_dom_sf"/>
</dbReference>
<keyword evidence="3" id="KW-1185">Reference proteome</keyword>
<protein>
    <submittedName>
        <fullName evidence="2">Ras-specific guanine nucleotide-releasing factor 1</fullName>
    </submittedName>
</protein>
<evidence type="ECO:0000256" key="1">
    <source>
        <dbReference type="SAM" id="MobiDB-lite"/>
    </source>
</evidence>
<dbReference type="Proteomes" id="UP000076502">
    <property type="component" value="Unassembled WGS sequence"/>
</dbReference>
<organism evidence="2 3">
    <name type="scientific">Dufourea novaeangliae</name>
    <name type="common">Sweat bee</name>
    <dbReference type="NCBI Taxonomy" id="178035"/>
    <lineage>
        <taxon>Eukaryota</taxon>
        <taxon>Metazoa</taxon>
        <taxon>Ecdysozoa</taxon>
        <taxon>Arthropoda</taxon>
        <taxon>Hexapoda</taxon>
        <taxon>Insecta</taxon>
        <taxon>Pterygota</taxon>
        <taxon>Neoptera</taxon>
        <taxon>Endopterygota</taxon>
        <taxon>Hymenoptera</taxon>
        <taxon>Apocrita</taxon>
        <taxon>Aculeata</taxon>
        <taxon>Apoidea</taxon>
        <taxon>Anthophila</taxon>
        <taxon>Halictidae</taxon>
        <taxon>Rophitinae</taxon>
        <taxon>Dufourea</taxon>
    </lineage>
</organism>
<dbReference type="STRING" id="178035.A0A154PJW2"/>
<dbReference type="InterPro" id="IPR023578">
    <property type="entry name" value="Ras_GEF_dom_sf"/>
</dbReference>
<feature type="non-terminal residue" evidence="2">
    <location>
        <position position="1"/>
    </location>
</feature>
<feature type="region of interest" description="Disordered" evidence="1">
    <location>
        <begin position="15"/>
        <end position="38"/>
    </location>
</feature>
<dbReference type="GO" id="GO:0005085">
    <property type="term" value="F:guanyl-nucleotide exchange factor activity"/>
    <property type="evidence" value="ECO:0007669"/>
    <property type="project" value="InterPro"/>
</dbReference>
<dbReference type="Gene3D" id="1.10.840.10">
    <property type="entry name" value="Ras guanine-nucleotide exchange factors catalytic domain"/>
    <property type="match status" value="1"/>
</dbReference>
<dbReference type="GO" id="GO:0007264">
    <property type="term" value="P:small GTPase-mediated signal transduction"/>
    <property type="evidence" value="ECO:0007669"/>
    <property type="project" value="InterPro"/>
</dbReference>
<feature type="compositionally biased region" description="Polar residues" evidence="1">
    <location>
        <begin position="25"/>
        <end position="35"/>
    </location>
</feature>
<dbReference type="AlphaFoldDB" id="A0A154PJW2"/>
<feature type="non-terminal residue" evidence="2">
    <location>
        <position position="197"/>
    </location>
</feature>
<dbReference type="Gene3D" id="1.20.870.10">
    <property type="entry name" value="Son of sevenless (SoS) protein Chain: S domain 1"/>
    <property type="match status" value="2"/>
</dbReference>
<dbReference type="OrthoDB" id="10254377at2759"/>
<proteinExistence type="predicted"/>
<dbReference type="EMBL" id="KQ434938">
    <property type="protein sequence ID" value="KZC12077.1"/>
    <property type="molecule type" value="Genomic_DNA"/>
</dbReference>
<accession>A0A154PJW2</accession>
<evidence type="ECO:0000313" key="2">
    <source>
        <dbReference type="EMBL" id="KZC12077.1"/>
    </source>
</evidence>
<gene>
    <name evidence="2" type="ORF">WN55_03158</name>
</gene>